<dbReference type="Gene3D" id="3.40.50.300">
    <property type="entry name" value="P-loop containing nucleotide triphosphate hydrolases"/>
    <property type="match status" value="1"/>
</dbReference>
<evidence type="ECO:0000313" key="3">
    <source>
        <dbReference type="EMBL" id="WIM04746.1"/>
    </source>
</evidence>
<dbReference type="PANTHER" id="PTHR43681:SF1">
    <property type="entry name" value="SARCALUMENIN"/>
    <property type="match status" value="1"/>
</dbReference>
<name>A0AA49FJE9_9PROT</name>
<dbReference type="Pfam" id="PF00350">
    <property type="entry name" value="Dynamin_N"/>
    <property type="match status" value="1"/>
</dbReference>
<dbReference type="PANTHER" id="PTHR43681">
    <property type="entry name" value="TRANSMEMBRANE GTPASE FZO"/>
    <property type="match status" value="1"/>
</dbReference>
<protein>
    <submittedName>
        <fullName evidence="3">Dynamin family protein</fullName>
    </submittedName>
</protein>
<evidence type="ECO:0000259" key="2">
    <source>
        <dbReference type="Pfam" id="PF00350"/>
    </source>
</evidence>
<gene>
    <name evidence="3" type="ORF">OHM77_08540</name>
</gene>
<keyword evidence="1" id="KW-0175">Coiled coil</keyword>
<dbReference type="EMBL" id="CP107246">
    <property type="protein sequence ID" value="WIM04746.1"/>
    <property type="molecule type" value="Genomic_DNA"/>
</dbReference>
<reference evidence="3" key="1">
    <citation type="journal article" date="2023" name="Nat. Microbiol.">
        <title>Enrichment and characterization of a nitric oxide-reducing microbial community in a continuous bioreactor.</title>
        <authorList>
            <person name="Garrido-Amador P."/>
            <person name="Stortenbeker N."/>
            <person name="Wessels H.J.C.T."/>
            <person name="Speth D.R."/>
            <person name="Garcia-Heredia I."/>
            <person name="Kartal B."/>
        </authorList>
    </citation>
    <scope>NUCLEOTIDE SEQUENCE</scope>
    <source>
        <strain evidence="3">MAG1</strain>
    </source>
</reference>
<dbReference type="InterPro" id="IPR051943">
    <property type="entry name" value="TRAFAC_Dynamin-like_GTPase"/>
</dbReference>
<dbReference type="AlphaFoldDB" id="A0AA49FJE9"/>
<feature type="coiled-coil region" evidence="1">
    <location>
        <begin position="592"/>
        <end position="636"/>
    </location>
</feature>
<evidence type="ECO:0000256" key="1">
    <source>
        <dbReference type="SAM" id="Coils"/>
    </source>
</evidence>
<dbReference type="InterPro" id="IPR045063">
    <property type="entry name" value="Dynamin_N"/>
</dbReference>
<accession>A0AA49FJE9</accession>
<sequence>MSLASHFDSYRLWRDSVSRLVERLRDWLAASDLLDAQTEQRLRRLSARLSEDRLVVAFIAEFSRGKSELINALFFADRGGRLLPSAAGRTTMCPTELSWERGRPTEIALLPIESRLDGASIAELRQAPEAWQSFPIDAASAETMGETLRRVGEIKRVPAESARALGFAVGDGADGSLRPDEDNCVDIPRWRHALINFPHPLLEQGLVVLDTPGLNAIGAEPELTLSLLPGAHAVLFILAADTGVTQSDLAVWRDHVGPGPGRLVVLNKIDGLWDGLRTDAEIDGEIARQAGDCARILDLSPDSIFPVSAQKGLVAKIGDDPALLEKSRLPALERALAEGLLPARREIIARGTAEEALGLAGEVRGLLETRLEAFTQQFEELAGLRGKNQNVVRYMMHKVKGEKDAFDKSLREYYAVRSVYSRLTDALFAHLGMETLRGHARSAREAMRRASFTPQLQSAMGGLFEVARASLARSEQDVAEIAAMMTAARGRFAEAHGLHIEPPAAFSLGDRLQEIDRLEDGFRRQFNTFLNLLTRDKRTLTQQFFETVASQIRKTFEAANRDVEQWLRTLMAPLEAQVREIQRQLKRRLENIRRIHEAADTLEDRIEEMEHAQALLDAQINELDKLEASLEATLRAPERPQLRAAA</sequence>
<feature type="domain" description="Dynamin N-terminal" evidence="2">
    <location>
        <begin position="56"/>
        <end position="267"/>
    </location>
</feature>
<proteinExistence type="predicted"/>
<organism evidence="3">
    <name type="scientific">Candidatus Nitricoxidivorans perseverans</name>
    <dbReference type="NCBI Taxonomy" id="2975601"/>
    <lineage>
        <taxon>Bacteria</taxon>
        <taxon>Pseudomonadati</taxon>
        <taxon>Pseudomonadota</taxon>
        <taxon>Betaproteobacteria</taxon>
        <taxon>Nitrosomonadales</taxon>
        <taxon>Sterolibacteriaceae</taxon>
        <taxon>Candidatus Nitricoxidivorans</taxon>
    </lineage>
</organism>
<dbReference type="SUPFAM" id="SSF52540">
    <property type="entry name" value="P-loop containing nucleoside triphosphate hydrolases"/>
    <property type="match status" value="1"/>
</dbReference>
<dbReference type="Proteomes" id="UP001234916">
    <property type="component" value="Chromosome"/>
</dbReference>
<dbReference type="KEGG" id="npv:OHM77_08540"/>
<dbReference type="InterPro" id="IPR027417">
    <property type="entry name" value="P-loop_NTPase"/>
</dbReference>